<keyword evidence="5" id="KW-0762">Sugar transport</keyword>
<evidence type="ECO:0000256" key="8">
    <source>
        <dbReference type="ARBA" id="ARBA00022989"/>
    </source>
</evidence>
<reference evidence="11 12" key="2">
    <citation type="journal article" date="2013" name="Plant Cell Physiol.">
        <title>Rice Annotation Project Database (RAP-DB): an integrative and interactive database for rice genomics.</title>
        <authorList>
            <person name="Sakai H."/>
            <person name="Lee S.S."/>
            <person name="Tanaka T."/>
            <person name="Numa H."/>
            <person name="Kim J."/>
            <person name="Kawahara Y."/>
            <person name="Wakimoto H."/>
            <person name="Yang C.C."/>
            <person name="Iwamoto M."/>
            <person name="Abe T."/>
            <person name="Yamada Y."/>
            <person name="Muto A."/>
            <person name="Inokuchi H."/>
            <person name="Ikemura T."/>
            <person name="Matsumoto T."/>
            <person name="Sasaki T."/>
            <person name="Itoh T."/>
        </authorList>
    </citation>
    <scope>NUCLEOTIDE SEQUENCE [LARGE SCALE GENOMIC DNA]</scope>
    <source>
        <strain evidence="12">cv. Nipponbare</strain>
    </source>
</reference>
<dbReference type="PANTHER" id="PTHR10791">
    <property type="entry name" value="RAG1-ACTIVATING PROTEIN 1"/>
    <property type="match status" value="1"/>
</dbReference>
<dbReference type="InterPro" id="IPR047664">
    <property type="entry name" value="SWEET"/>
</dbReference>
<dbReference type="InParanoid" id="A0A0P0V1P7"/>
<dbReference type="EMBL" id="AP014957">
    <property type="protein sequence ID" value="BAS71804.1"/>
    <property type="molecule type" value="Genomic_DNA"/>
</dbReference>
<dbReference type="Proteomes" id="UP000059680">
    <property type="component" value="Chromosome 1"/>
</dbReference>
<evidence type="ECO:0000256" key="10">
    <source>
        <dbReference type="SAM" id="Phobius"/>
    </source>
</evidence>
<dbReference type="PaxDb" id="39947-A0A0P0V1P7"/>
<dbReference type="Pfam" id="PF03083">
    <property type="entry name" value="MtN3_slv"/>
    <property type="match status" value="1"/>
</dbReference>
<dbReference type="PANTHER" id="PTHR10791:SF120">
    <property type="entry name" value="BIDIRECTIONAL SUGAR TRANSPORTER SWEET17"/>
    <property type="match status" value="1"/>
</dbReference>
<evidence type="ECO:0000256" key="5">
    <source>
        <dbReference type="ARBA" id="ARBA00022597"/>
    </source>
</evidence>
<dbReference type="AlphaFoldDB" id="A0A0P0V1P7"/>
<evidence type="ECO:0000256" key="7">
    <source>
        <dbReference type="ARBA" id="ARBA00022737"/>
    </source>
</evidence>
<dbReference type="FunFam" id="1.20.1280.290:FF:000002">
    <property type="entry name" value="Bidirectional sugar transporter SWEET"/>
    <property type="match status" value="1"/>
</dbReference>
<dbReference type="InterPro" id="IPR004316">
    <property type="entry name" value="SWEET_rpt"/>
</dbReference>
<keyword evidence="9 10" id="KW-0472">Membrane</keyword>
<keyword evidence="3" id="KW-0813">Transport</keyword>
<feature type="transmembrane region" description="Helical" evidence="10">
    <location>
        <begin position="12"/>
        <end position="32"/>
    </location>
</feature>
<reference evidence="12" key="1">
    <citation type="journal article" date="2005" name="Nature">
        <title>The map-based sequence of the rice genome.</title>
        <authorList>
            <consortium name="International rice genome sequencing project (IRGSP)"/>
            <person name="Matsumoto T."/>
            <person name="Wu J."/>
            <person name="Kanamori H."/>
            <person name="Katayose Y."/>
            <person name="Fujisawa M."/>
            <person name="Namiki N."/>
            <person name="Mizuno H."/>
            <person name="Yamamoto K."/>
            <person name="Antonio B.A."/>
            <person name="Baba T."/>
            <person name="Sakata K."/>
            <person name="Nagamura Y."/>
            <person name="Aoki H."/>
            <person name="Arikawa K."/>
            <person name="Arita K."/>
            <person name="Bito T."/>
            <person name="Chiden Y."/>
            <person name="Fujitsuka N."/>
            <person name="Fukunaka R."/>
            <person name="Hamada M."/>
            <person name="Harada C."/>
            <person name="Hayashi A."/>
            <person name="Hijishita S."/>
            <person name="Honda M."/>
            <person name="Hosokawa S."/>
            <person name="Ichikawa Y."/>
            <person name="Idonuma A."/>
            <person name="Iijima M."/>
            <person name="Ikeda M."/>
            <person name="Ikeno M."/>
            <person name="Ito K."/>
            <person name="Ito S."/>
            <person name="Ito T."/>
            <person name="Ito Y."/>
            <person name="Ito Y."/>
            <person name="Iwabuchi A."/>
            <person name="Kamiya K."/>
            <person name="Karasawa W."/>
            <person name="Kurita K."/>
            <person name="Katagiri S."/>
            <person name="Kikuta A."/>
            <person name="Kobayashi H."/>
            <person name="Kobayashi N."/>
            <person name="Machita K."/>
            <person name="Maehara T."/>
            <person name="Masukawa M."/>
            <person name="Mizubayashi T."/>
            <person name="Mukai Y."/>
            <person name="Nagasaki H."/>
            <person name="Nagata Y."/>
            <person name="Naito S."/>
            <person name="Nakashima M."/>
            <person name="Nakama Y."/>
            <person name="Nakamichi Y."/>
            <person name="Nakamura M."/>
            <person name="Meguro A."/>
            <person name="Negishi M."/>
            <person name="Ohta I."/>
            <person name="Ohta T."/>
            <person name="Okamoto M."/>
            <person name="Ono N."/>
            <person name="Saji S."/>
            <person name="Sakaguchi M."/>
            <person name="Sakai K."/>
            <person name="Shibata M."/>
            <person name="Shimokawa T."/>
            <person name="Song J."/>
            <person name="Takazaki Y."/>
            <person name="Terasawa K."/>
            <person name="Tsugane M."/>
            <person name="Tsuji K."/>
            <person name="Ueda S."/>
            <person name="Waki K."/>
            <person name="Yamagata H."/>
            <person name="Yamamoto M."/>
            <person name="Yamamoto S."/>
            <person name="Yamane H."/>
            <person name="Yoshiki S."/>
            <person name="Yoshihara R."/>
            <person name="Yukawa K."/>
            <person name="Zhong H."/>
            <person name="Yano M."/>
            <person name="Yuan Q."/>
            <person name="Ouyang S."/>
            <person name="Liu J."/>
            <person name="Jones K.M."/>
            <person name="Gansberger K."/>
            <person name="Moffat K."/>
            <person name="Hill J."/>
            <person name="Bera J."/>
            <person name="Fadrosh D."/>
            <person name="Jin S."/>
            <person name="Johri S."/>
            <person name="Kim M."/>
            <person name="Overton L."/>
            <person name="Reardon M."/>
            <person name="Tsitrin T."/>
            <person name="Vuong H."/>
            <person name="Weaver B."/>
            <person name="Ciecko A."/>
            <person name="Tallon L."/>
            <person name="Jackson J."/>
            <person name="Pai G."/>
            <person name="Aken S.V."/>
            <person name="Utterback T."/>
            <person name="Reidmuller S."/>
            <person name="Feldblyum T."/>
            <person name="Hsiao J."/>
            <person name="Zismann V."/>
            <person name="Iobst S."/>
            <person name="de Vazeille A.R."/>
            <person name="Buell C.R."/>
            <person name="Ying K."/>
            <person name="Li Y."/>
            <person name="Lu T."/>
            <person name="Huang Y."/>
            <person name="Zhao Q."/>
            <person name="Feng Q."/>
            <person name="Zhang L."/>
            <person name="Zhu J."/>
            <person name="Weng Q."/>
            <person name="Mu J."/>
            <person name="Lu Y."/>
            <person name="Fan D."/>
            <person name="Liu Y."/>
            <person name="Guan J."/>
            <person name="Zhang Y."/>
            <person name="Yu S."/>
            <person name="Liu X."/>
            <person name="Zhang Y."/>
            <person name="Hong G."/>
            <person name="Han B."/>
            <person name="Choisne N."/>
            <person name="Demange N."/>
            <person name="Orjeda G."/>
            <person name="Samain S."/>
            <person name="Cattolico L."/>
            <person name="Pelletier E."/>
            <person name="Couloux A."/>
            <person name="Segurens B."/>
            <person name="Wincker P."/>
            <person name="D'Hont A."/>
            <person name="Scarpelli C."/>
            <person name="Weissenbach J."/>
            <person name="Salanoubat M."/>
            <person name="Quetier F."/>
            <person name="Yu Y."/>
            <person name="Kim H.R."/>
            <person name="Rambo T."/>
            <person name="Currie J."/>
            <person name="Collura K."/>
            <person name="Luo M."/>
            <person name="Yang T."/>
            <person name="Ammiraju J.S.S."/>
            <person name="Engler F."/>
            <person name="Soderlund C."/>
            <person name="Wing R.A."/>
            <person name="Palmer L.E."/>
            <person name="de la Bastide M."/>
            <person name="Spiegel L."/>
            <person name="Nascimento L."/>
            <person name="Zutavern T."/>
            <person name="O'Shaughnessy A."/>
            <person name="Dike S."/>
            <person name="Dedhia N."/>
            <person name="Preston R."/>
            <person name="Balija V."/>
            <person name="McCombie W.R."/>
            <person name="Chow T."/>
            <person name="Chen H."/>
            <person name="Chung M."/>
            <person name="Chen C."/>
            <person name="Shaw J."/>
            <person name="Wu H."/>
            <person name="Hsiao K."/>
            <person name="Chao Y."/>
            <person name="Chu M."/>
            <person name="Cheng C."/>
            <person name="Hour A."/>
            <person name="Lee P."/>
            <person name="Lin S."/>
            <person name="Lin Y."/>
            <person name="Liou J."/>
            <person name="Liu S."/>
            <person name="Hsing Y."/>
            <person name="Raghuvanshi S."/>
            <person name="Mohanty A."/>
            <person name="Bharti A.K."/>
            <person name="Gaur A."/>
            <person name="Gupta V."/>
            <person name="Kumar D."/>
            <person name="Ravi V."/>
            <person name="Vij S."/>
            <person name="Kapur A."/>
            <person name="Khurana P."/>
            <person name="Khurana P."/>
            <person name="Khurana J.P."/>
            <person name="Tyagi A.K."/>
            <person name="Gaikwad K."/>
            <person name="Singh A."/>
            <person name="Dalal V."/>
            <person name="Srivastava S."/>
            <person name="Dixit A."/>
            <person name="Pal A.K."/>
            <person name="Ghazi I.A."/>
            <person name="Yadav M."/>
            <person name="Pandit A."/>
            <person name="Bhargava A."/>
            <person name="Sureshbabu K."/>
            <person name="Batra K."/>
            <person name="Sharma T.R."/>
            <person name="Mohapatra T."/>
            <person name="Singh N.K."/>
            <person name="Messing J."/>
            <person name="Nelson A.B."/>
            <person name="Fuks G."/>
            <person name="Kavchok S."/>
            <person name="Keizer G."/>
            <person name="Linton E."/>
            <person name="Llaca V."/>
            <person name="Song R."/>
            <person name="Tanyolac B."/>
            <person name="Young S."/>
            <person name="Ho-Il K."/>
            <person name="Hahn J.H."/>
            <person name="Sangsakoo G."/>
            <person name="Vanavichit A."/>
            <person name="de Mattos Luiz.A.T."/>
            <person name="Zimmer P.D."/>
            <person name="Malone G."/>
            <person name="Dellagostin O."/>
            <person name="de Oliveira A.C."/>
            <person name="Bevan M."/>
            <person name="Bancroft I."/>
            <person name="Minx P."/>
            <person name="Cordum H."/>
            <person name="Wilson R."/>
            <person name="Cheng Z."/>
            <person name="Jin W."/>
            <person name="Jiang J."/>
            <person name="Leong S.A."/>
            <person name="Iwama H."/>
            <person name="Gojobori T."/>
            <person name="Itoh T."/>
            <person name="Niimura Y."/>
            <person name="Fujii Y."/>
            <person name="Habara T."/>
            <person name="Sakai H."/>
            <person name="Sato Y."/>
            <person name="Wilson G."/>
            <person name="Kumar K."/>
            <person name="McCouch S."/>
            <person name="Juretic N."/>
            <person name="Hoen D."/>
            <person name="Wright S."/>
            <person name="Bruskiewich R."/>
            <person name="Bureau T."/>
            <person name="Miyao A."/>
            <person name="Hirochika H."/>
            <person name="Nishikawa T."/>
            <person name="Kadowaki K."/>
            <person name="Sugiura M."/>
            <person name="Burr B."/>
            <person name="Sasaki T."/>
        </authorList>
    </citation>
    <scope>NUCLEOTIDE SEQUENCE [LARGE SCALE GENOMIC DNA]</scope>
    <source>
        <strain evidence="12">cv. Nipponbare</strain>
    </source>
</reference>
<evidence type="ECO:0000256" key="2">
    <source>
        <dbReference type="ARBA" id="ARBA00007809"/>
    </source>
</evidence>
<dbReference type="SMR" id="A0A0P0V1P7"/>
<comment type="similarity">
    <text evidence="2">Belongs to the SWEET sugar transporter family.</text>
</comment>
<evidence type="ECO:0000256" key="1">
    <source>
        <dbReference type="ARBA" id="ARBA00004651"/>
    </source>
</evidence>
<comment type="subcellular location">
    <subcellularLocation>
        <location evidence="1">Cell membrane</location>
        <topology evidence="1">Multi-pass membrane protein</topology>
    </subcellularLocation>
</comment>
<organism evidence="11 12">
    <name type="scientific">Oryza sativa subsp. japonica</name>
    <name type="common">Rice</name>
    <dbReference type="NCBI Taxonomy" id="39947"/>
    <lineage>
        <taxon>Eukaryota</taxon>
        <taxon>Viridiplantae</taxon>
        <taxon>Streptophyta</taxon>
        <taxon>Embryophyta</taxon>
        <taxon>Tracheophyta</taxon>
        <taxon>Spermatophyta</taxon>
        <taxon>Magnoliopsida</taxon>
        <taxon>Liliopsida</taxon>
        <taxon>Poales</taxon>
        <taxon>Poaceae</taxon>
        <taxon>BOP clade</taxon>
        <taxon>Oryzoideae</taxon>
        <taxon>Oryzeae</taxon>
        <taxon>Oryzinae</taxon>
        <taxon>Oryza</taxon>
        <taxon>Oryza sativa</taxon>
    </lineage>
</organism>
<dbReference type="GO" id="GO:0051119">
    <property type="term" value="F:sugar transmembrane transporter activity"/>
    <property type="evidence" value="ECO:0007669"/>
    <property type="project" value="InterPro"/>
</dbReference>
<feature type="transmembrane region" description="Helical" evidence="10">
    <location>
        <begin position="105"/>
        <end position="124"/>
    </location>
</feature>
<name>A0A0P0V1P7_ORYSJ</name>
<evidence type="ECO:0000313" key="11">
    <source>
        <dbReference type="EMBL" id="BAS71804.1"/>
    </source>
</evidence>
<keyword evidence="12" id="KW-1185">Reference proteome</keyword>
<evidence type="ECO:0000313" key="12">
    <source>
        <dbReference type="Proteomes" id="UP000059680"/>
    </source>
</evidence>
<feature type="non-terminal residue" evidence="11">
    <location>
        <position position="1"/>
    </location>
</feature>
<evidence type="ECO:0000256" key="4">
    <source>
        <dbReference type="ARBA" id="ARBA00022475"/>
    </source>
</evidence>
<keyword evidence="6 10" id="KW-0812">Transmembrane</keyword>
<protein>
    <submittedName>
        <fullName evidence="11">Os01g0314600 protein</fullName>
    </submittedName>
</protein>
<evidence type="ECO:0000256" key="3">
    <source>
        <dbReference type="ARBA" id="ARBA00022448"/>
    </source>
</evidence>
<keyword evidence="8 10" id="KW-1133">Transmembrane helix</keyword>
<evidence type="ECO:0000256" key="9">
    <source>
        <dbReference type="ARBA" id="ARBA00023136"/>
    </source>
</evidence>
<accession>A0A0P0V1P7</accession>
<keyword evidence="7" id="KW-0677">Repeat</keyword>
<dbReference type="eggNOG" id="KOG1623">
    <property type="taxonomic scope" value="Eukaryota"/>
</dbReference>
<evidence type="ECO:0000256" key="6">
    <source>
        <dbReference type="ARBA" id="ARBA00022692"/>
    </source>
</evidence>
<sequence>LLFLQDRTIKWAVGLDIGLSGAVLAVATFAISQLQLRIRVIGIICACFNVLMYASPLTAVINVIQHENVDAMPFWLSFFLFLNGGVWLVYGIIDRDMLIGIPNGIGFLLGTIQLIVYAIYANFIHCRRLRLFLRGLVGRQALVAPLLPNAVEGQEA</sequence>
<keyword evidence="4" id="KW-1003">Cell membrane</keyword>
<reference evidence="11 12" key="3">
    <citation type="journal article" date="2013" name="Rice">
        <title>Improvement of the Oryza sativa Nipponbare reference genome using next generation sequence and optical map data.</title>
        <authorList>
            <person name="Kawahara Y."/>
            <person name="de la Bastide M."/>
            <person name="Hamilton J.P."/>
            <person name="Kanamori H."/>
            <person name="McCombie W.R."/>
            <person name="Ouyang S."/>
            <person name="Schwartz D.C."/>
            <person name="Tanaka T."/>
            <person name="Wu J."/>
            <person name="Zhou S."/>
            <person name="Childs K.L."/>
            <person name="Davidson R.M."/>
            <person name="Lin H."/>
            <person name="Quesada-Ocampo L."/>
            <person name="Vaillancourt B."/>
            <person name="Sakai H."/>
            <person name="Lee S.S."/>
            <person name="Kim J."/>
            <person name="Numa H."/>
            <person name="Itoh T."/>
            <person name="Buell C.R."/>
            <person name="Matsumoto T."/>
        </authorList>
    </citation>
    <scope>NUCLEOTIDE SEQUENCE [LARGE SCALE GENOMIC DNA]</scope>
    <source>
        <strain evidence="12">cv. Nipponbare</strain>
    </source>
</reference>
<gene>
    <name evidence="11" type="ordered locus">Os01g0314600</name>
    <name evidence="11" type="ORF">OSNPB_010314600</name>
</gene>
<dbReference type="GO" id="GO:0005886">
    <property type="term" value="C:plasma membrane"/>
    <property type="evidence" value="ECO:0007669"/>
    <property type="project" value="UniProtKB-SubCell"/>
</dbReference>
<feature type="transmembrane region" description="Helical" evidence="10">
    <location>
        <begin position="38"/>
        <end position="61"/>
    </location>
</feature>
<proteinExistence type="inferred from homology"/>
<feature type="transmembrane region" description="Helical" evidence="10">
    <location>
        <begin position="73"/>
        <end position="93"/>
    </location>
</feature>
<dbReference type="Gene3D" id="1.20.1280.290">
    <property type="match status" value="1"/>
</dbReference>
<dbReference type="OMA" id="VINVIQH"/>